<dbReference type="Proteomes" id="UP000555103">
    <property type="component" value="Unassembled WGS sequence"/>
</dbReference>
<evidence type="ECO:0000313" key="2">
    <source>
        <dbReference type="EMBL" id="MBB4036061.1"/>
    </source>
</evidence>
<dbReference type="AlphaFoldDB" id="A0A840CLQ7"/>
<evidence type="ECO:0000256" key="1">
    <source>
        <dbReference type="SAM" id="SignalP"/>
    </source>
</evidence>
<reference evidence="2 3" key="1">
    <citation type="submission" date="2020-08" db="EMBL/GenBank/DDBJ databases">
        <title>Genomic Encyclopedia of Type Strains, Phase IV (KMG-IV): sequencing the most valuable type-strain genomes for metagenomic binning, comparative biology and taxonomic classification.</title>
        <authorList>
            <person name="Goeker M."/>
        </authorList>
    </citation>
    <scope>NUCLEOTIDE SEQUENCE [LARGE SCALE GENOMIC DNA]</scope>
    <source>
        <strain evidence="2 3">DSM 104969</strain>
    </source>
</reference>
<proteinExistence type="predicted"/>
<evidence type="ECO:0000313" key="3">
    <source>
        <dbReference type="Proteomes" id="UP000555103"/>
    </source>
</evidence>
<name>A0A840CLQ7_9BACT</name>
<organism evidence="2 3">
    <name type="scientific">Dysgonomonas hofstadii</name>
    <dbReference type="NCBI Taxonomy" id="637886"/>
    <lineage>
        <taxon>Bacteria</taxon>
        <taxon>Pseudomonadati</taxon>
        <taxon>Bacteroidota</taxon>
        <taxon>Bacteroidia</taxon>
        <taxon>Bacteroidales</taxon>
        <taxon>Dysgonomonadaceae</taxon>
        <taxon>Dysgonomonas</taxon>
    </lineage>
</organism>
<evidence type="ECO:0008006" key="4">
    <source>
        <dbReference type="Google" id="ProtNLM"/>
    </source>
</evidence>
<sequence>MKTILIISFILCLAGAGYAQSTGKVTTRNVEMNKKIDNKKGYNYFLLDMIKDTDVVYTEYEELIQRVWDKKVNLNLNGTSVQPLKKLDKIKQTVIDMPVFKGGIEYQESVLTYIDVVRKKIVLLEKYGILGADSKSDVKEYNDAAMAFNEATNEGIDARNIVRRKKNEYEKTVYMD</sequence>
<accession>A0A840CLQ7</accession>
<comment type="caution">
    <text evidence="2">The sequence shown here is derived from an EMBL/GenBank/DDBJ whole genome shotgun (WGS) entry which is preliminary data.</text>
</comment>
<feature type="chain" id="PRO_5032595534" description="DUF5045 domain-containing protein" evidence="1">
    <location>
        <begin position="20"/>
        <end position="176"/>
    </location>
</feature>
<feature type="signal peptide" evidence="1">
    <location>
        <begin position="1"/>
        <end position="19"/>
    </location>
</feature>
<keyword evidence="3" id="KW-1185">Reference proteome</keyword>
<gene>
    <name evidence="2" type="ORF">GGR21_001962</name>
</gene>
<protein>
    <recommendedName>
        <fullName evidence="4">DUF5045 domain-containing protein</fullName>
    </recommendedName>
</protein>
<dbReference type="EMBL" id="JACIEP010000006">
    <property type="protein sequence ID" value="MBB4036061.1"/>
    <property type="molecule type" value="Genomic_DNA"/>
</dbReference>
<keyword evidence="1" id="KW-0732">Signal</keyword>
<dbReference type="RefSeq" id="WP_183306976.1">
    <property type="nucleotide sequence ID" value="NZ_JACIEP010000006.1"/>
</dbReference>